<dbReference type="RefSeq" id="WP_348266198.1">
    <property type="nucleotide sequence ID" value="NZ_CP121194.1"/>
</dbReference>
<organism evidence="1">
    <name type="scientific">Edaphobacter paludis</name>
    <dbReference type="NCBI Taxonomy" id="3035702"/>
    <lineage>
        <taxon>Bacteria</taxon>
        <taxon>Pseudomonadati</taxon>
        <taxon>Acidobacteriota</taxon>
        <taxon>Terriglobia</taxon>
        <taxon>Terriglobales</taxon>
        <taxon>Acidobacteriaceae</taxon>
        <taxon>Edaphobacter</taxon>
    </lineage>
</organism>
<dbReference type="NCBIfam" id="TIGR03187">
    <property type="entry name" value="DGQHR"/>
    <property type="match status" value="1"/>
</dbReference>
<name>A0AAU7CUH3_9BACT</name>
<proteinExistence type="predicted"/>
<dbReference type="EMBL" id="CP121194">
    <property type="protein sequence ID" value="XBH08688.1"/>
    <property type="molecule type" value="Genomic_DNA"/>
</dbReference>
<evidence type="ECO:0000313" key="1">
    <source>
        <dbReference type="EMBL" id="XBH08688.1"/>
    </source>
</evidence>
<protein>
    <submittedName>
        <fullName evidence="1">DGQHR domain-containing protein</fullName>
    </submittedName>
</protein>
<accession>A0AAU7CUH3</accession>
<dbReference type="InterPro" id="IPR017601">
    <property type="entry name" value="DGQHR-contain_dom"/>
</dbReference>
<gene>
    <name evidence="1" type="ORF">P4G45_09285</name>
</gene>
<dbReference type="KEGG" id="epl:P4G45_09285"/>
<reference evidence="1" key="1">
    <citation type="submission" date="2023-03" db="EMBL/GenBank/DDBJ databases">
        <title>Edaphobacter sp.</title>
        <authorList>
            <person name="Huber K.J."/>
            <person name="Papendorf J."/>
            <person name="Pilke C."/>
            <person name="Bunk B."/>
            <person name="Sproeer C."/>
            <person name="Pester M."/>
        </authorList>
    </citation>
    <scope>NUCLEOTIDE SEQUENCE</scope>
    <source>
        <strain evidence="1">DSM 109919</strain>
    </source>
</reference>
<dbReference type="AlphaFoldDB" id="A0AAU7CUH3"/>
<sequence length="340" mass="37426">MSIHKIPCQIGFSAGRKVAMGFAPARLLAALSFADVLVEETGRGYQRRFNAKHSLDFRRYIQGAQSSTIPLTFNLRPSGTEAWRLTEAVSGLSVLEVREGAEKVMVQVDCQHRLGYLSDVDVTLPFMTFIGLDQAEEMEIFSVINSKARGLSNSLLDFHEASLAGDLAREKPELYIALQLNIHPDSPWSKQLDLGGVATSGMMRRASLRTMQKAVKKFLSQTQIIKSESAEAAAEIVIAFWSAVSVVLQDLWNAPRAYLINKGVGVYALMIIAADLYTEAKGQICDKRYFVMKLSEFLGDIDWSRQGPFQGFGGEGGVGKVVASIRQSRGVSPLRMVNRG</sequence>